<gene>
    <name evidence="2" type="ORF">PROAA_360024</name>
</gene>
<organism evidence="2 3">
    <name type="scientific">Candidatus Propionivibrio aalborgensis</name>
    <dbReference type="NCBI Taxonomy" id="1860101"/>
    <lineage>
        <taxon>Bacteria</taxon>
        <taxon>Pseudomonadati</taxon>
        <taxon>Pseudomonadota</taxon>
        <taxon>Betaproteobacteria</taxon>
        <taxon>Rhodocyclales</taxon>
        <taxon>Rhodocyclaceae</taxon>
        <taxon>Propionivibrio</taxon>
    </lineage>
</organism>
<sequence>MTEFSGLTLSVDDNRLIAYISASEARAFLEPDSLRALLAEAGFGSWHLSEGALQALIEHFNSSTSELKLPIGERSDASFKLEMAQDAMQVWADFIPSYGGIALDPNDVYQALEETGVVVGIDSSAVSAACASDSAERILVAAGQPAEDGIDAHFEMLVADTRDRTPQVSENGLIDFRELGAIPMVTAEQPLMRRIPPTTGTAGRNVRGEVIEPVPGQDALFDEGLIGAYVDKEDANLLRAVFSGQPVRAGNGVNVEQVLNISHVNMASGNISFDGTVNIEGDVSPGMKVHASGDIVVGEVVDGAELDAGGDIRVAGGIISQARVHAGGSVSARFVESAHVFSGTIIAIDDSALQSELQANNQIVVGVSSPQRGRLAGGSAKAMMLIKTPILGSQTGGVTHLVLGVNPVLEAQYQDLLKVIEKQREEESKLEMLVKHLTKIGDKNGMLERVKASWEQAIKAWAQLLPQRDELERQLALIAGARVEIGLNVVGAVDILFGKKVSRLRKTYETGSFSIEGDRVLFTDPEGNVSPAA</sequence>
<dbReference type="Pfam" id="PF20250">
    <property type="entry name" value="FapA_N"/>
    <property type="match status" value="1"/>
</dbReference>
<dbReference type="InterPro" id="IPR005646">
    <property type="entry name" value="FapA"/>
</dbReference>
<keyword evidence="3" id="KW-1185">Reference proteome</keyword>
<dbReference type="InterPro" id="IPR046865">
    <property type="entry name" value="FapA_b_solenoid"/>
</dbReference>
<evidence type="ECO:0000313" key="3">
    <source>
        <dbReference type="Proteomes" id="UP000199600"/>
    </source>
</evidence>
<protein>
    <recommendedName>
        <fullName evidence="1">Flagellar Assembly Protein A N-terminal region domain-containing protein</fullName>
    </recommendedName>
</protein>
<reference evidence="2 3" key="1">
    <citation type="submission" date="2016-06" db="EMBL/GenBank/DDBJ databases">
        <authorList>
            <person name="Kjaerup R.B."/>
            <person name="Dalgaard T.S."/>
            <person name="Juul-Madsen H.R."/>
        </authorList>
    </citation>
    <scope>NUCLEOTIDE SEQUENCE [LARGE SCALE GENOMIC DNA]</scope>
    <source>
        <strain evidence="2">2</strain>
    </source>
</reference>
<dbReference type="EMBL" id="FLQY01000290">
    <property type="protein sequence ID" value="SBT09945.1"/>
    <property type="molecule type" value="Genomic_DNA"/>
</dbReference>
<dbReference type="PANTHER" id="PTHR38032:SF1">
    <property type="entry name" value="RNA-BINDING PROTEIN KHPB N-TERMINAL DOMAIN-CONTAINING PROTEIN"/>
    <property type="match status" value="1"/>
</dbReference>
<dbReference type="Pfam" id="PF03961">
    <property type="entry name" value="FapA"/>
    <property type="match status" value="1"/>
</dbReference>
<evidence type="ECO:0000313" key="2">
    <source>
        <dbReference type="EMBL" id="SBT09945.1"/>
    </source>
</evidence>
<dbReference type="PANTHER" id="PTHR38032">
    <property type="entry name" value="POLYMERASE-RELATED"/>
    <property type="match status" value="1"/>
</dbReference>
<feature type="domain" description="Flagellar Assembly Protein A N-terminal region" evidence="1">
    <location>
        <begin position="80"/>
        <end position="249"/>
    </location>
</feature>
<proteinExistence type="predicted"/>
<name>A0A1A8XYA1_9RHOO</name>
<dbReference type="AlphaFoldDB" id="A0A1A8XYA1"/>
<dbReference type="InterPro" id="IPR046866">
    <property type="entry name" value="FapA_N"/>
</dbReference>
<dbReference type="Proteomes" id="UP000199600">
    <property type="component" value="Unassembled WGS sequence"/>
</dbReference>
<accession>A0A1A8XYA1</accession>
<evidence type="ECO:0000259" key="1">
    <source>
        <dbReference type="Pfam" id="PF20250"/>
    </source>
</evidence>
<dbReference type="RefSeq" id="WP_186411778.1">
    <property type="nucleotide sequence ID" value="NZ_FLQY01000290.1"/>
</dbReference>